<dbReference type="InterPro" id="IPR000182">
    <property type="entry name" value="GNAT_dom"/>
</dbReference>
<dbReference type="Gene3D" id="3.40.630.30">
    <property type="match status" value="1"/>
</dbReference>
<accession>A0ABS3HRB8</accession>
<protein>
    <submittedName>
        <fullName evidence="2">GNAT family N-acetyltransferase</fullName>
    </submittedName>
</protein>
<dbReference type="EMBL" id="JAFLVX010000014">
    <property type="protein sequence ID" value="MBO0476290.1"/>
    <property type="molecule type" value="Genomic_DNA"/>
</dbReference>
<dbReference type="SUPFAM" id="SSF55729">
    <property type="entry name" value="Acyl-CoA N-acyltransferases (Nat)"/>
    <property type="match status" value="1"/>
</dbReference>
<evidence type="ECO:0000259" key="1">
    <source>
        <dbReference type="PROSITE" id="PS51186"/>
    </source>
</evidence>
<gene>
    <name evidence="2" type="ORF">DOK76_04355</name>
</gene>
<keyword evidence="3" id="KW-1185">Reference proteome</keyword>
<dbReference type="Pfam" id="PF00583">
    <property type="entry name" value="Acetyltransf_1"/>
    <property type="match status" value="1"/>
</dbReference>
<dbReference type="RefSeq" id="WP_206965243.1">
    <property type="nucleotide sequence ID" value="NZ_JAFLVX010000014.1"/>
</dbReference>
<evidence type="ECO:0000313" key="2">
    <source>
        <dbReference type="EMBL" id="MBO0476290.1"/>
    </source>
</evidence>
<reference evidence="2 3" key="1">
    <citation type="submission" date="2021-03" db="EMBL/GenBank/DDBJ databases">
        <title>Enterococcal diversity collection.</title>
        <authorList>
            <person name="Gilmore M.S."/>
            <person name="Schwartzman J."/>
            <person name="Van Tyne D."/>
            <person name="Martin M."/>
            <person name="Earl A.M."/>
            <person name="Manson A.L."/>
            <person name="Straub T."/>
            <person name="Salamzade R."/>
            <person name="Saavedra J."/>
            <person name="Lebreton F."/>
            <person name="Prichula J."/>
            <person name="Schaufler K."/>
            <person name="Gaca A."/>
            <person name="Sgardioli B."/>
            <person name="Wagenaar J."/>
            <person name="Strong T."/>
        </authorList>
    </citation>
    <scope>NUCLEOTIDE SEQUENCE [LARGE SCALE GENOMIC DNA]</scope>
    <source>
        <strain evidence="2 3">DIV0080</strain>
    </source>
</reference>
<dbReference type="PROSITE" id="PS51186">
    <property type="entry name" value="GNAT"/>
    <property type="match status" value="1"/>
</dbReference>
<organism evidence="2 3">
    <name type="scientific">Candidatus Vagococcus giribetii</name>
    <dbReference type="NCBI Taxonomy" id="2230876"/>
    <lineage>
        <taxon>Bacteria</taxon>
        <taxon>Bacillati</taxon>
        <taxon>Bacillota</taxon>
        <taxon>Bacilli</taxon>
        <taxon>Lactobacillales</taxon>
        <taxon>Enterococcaceae</taxon>
        <taxon>Vagococcus</taxon>
    </lineage>
</organism>
<comment type="caution">
    <text evidence="2">The sequence shown here is derived from an EMBL/GenBank/DDBJ whole genome shotgun (WGS) entry which is preliminary data.</text>
</comment>
<dbReference type="Proteomes" id="UP000664857">
    <property type="component" value="Unassembled WGS sequence"/>
</dbReference>
<feature type="domain" description="N-acetyltransferase" evidence="1">
    <location>
        <begin position="1"/>
        <end position="153"/>
    </location>
</feature>
<dbReference type="InterPro" id="IPR016181">
    <property type="entry name" value="Acyl_CoA_acyltransferase"/>
</dbReference>
<proteinExistence type="predicted"/>
<name>A0ABS3HRB8_9ENTE</name>
<sequence length="153" mass="17675">MHLVSYTEESWKDIEAYQLDDASYTGIPKEIILANKDKEDFYPILCFKEDRLVCFFALDGSSDREVYTTNEKSFLIRAFSTDSREVRKGYATQSLTELVVFLNSNFAGINEIVLGVNEKNPNAHKMYLKAGFIDTEKKHLGPRGYQHVMQLRF</sequence>
<evidence type="ECO:0000313" key="3">
    <source>
        <dbReference type="Proteomes" id="UP000664857"/>
    </source>
</evidence>